<keyword evidence="6" id="KW-0175">Coiled coil</keyword>
<dbReference type="PANTHER" id="PTHR14021">
    <property type="entry name" value="IRON-SULFUR CLUSTER CO-CHAPERONE PROTEIN HSCB"/>
    <property type="match status" value="1"/>
</dbReference>
<dbReference type="OrthoDB" id="414540at2759"/>
<evidence type="ECO:0000256" key="2">
    <source>
        <dbReference type="ARBA" id="ARBA00022723"/>
    </source>
</evidence>
<dbReference type="Gene3D" id="1.10.287.110">
    <property type="entry name" value="DnaJ domain"/>
    <property type="match status" value="1"/>
</dbReference>
<dbReference type="Pfam" id="PF07743">
    <property type="entry name" value="HSCB_C"/>
    <property type="match status" value="1"/>
</dbReference>
<dbReference type="Pfam" id="PF00383">
    <property type="entry name" value="dCMP_cyt_deam_1"/>
    <property type="match status" value="1"/>
</dbReference>
<dbReference type="GO" id="GO:0051259">
    <property type="term" value="P:protein complex oligomerization"/>
    <property type="evidence" value="ECO:0007669"/>
    <property type="project" value="InterPro"/>
</dbReference>
<dbReference type="SUPFAM" id="SSF46565">
    <property type="entry name" value="Chaperone J-domain"/>
    <property type="match status" value="1"/>
</dbReference>
<dbReference type="GO" id="GO:0051087">
    <property type="term" value="F:protein-folding chaperone binding"/>
    <property type="evidence" value="ECO:0007669"/>
    <property type="project" value="InterPro"/>
</dbReference>
<evidence type="ECO:0000313" key="9">
    <source>
        <dbReference type="EMBL" id="KAF2028130.1"/>
    </source>
</evidence>
<dbReference type="GO" id="GO:0019239">
    <property type="term" value="F:deaminase activity"/>
    <property type="evidence" value="ECO:0007669"/>
    <property type="project" value="UniProtKB-ARBA"/>
</dbReference>
<feature type="domain" description="CMP/dCMP-type deaminase" evidence="8">
    <location>
        <begin position="357"/>
        <end position="486"/>
    </location>
</feature>
<reference evidence="9" key="1">
    <citation type="journal article" date="2020" name="Stud. Mycol.">
        <title>101 Dothideomycetes genomes: a test case for predicting lifestyles and emergence of pathogens.</title>
        <authorList>
            <person name="Haridas S."/>
            <person name="Albert R."/>
            <person name="Binder M."/>
            <person name="Bloem J."/>
            <person name="Labutti K."/>
            <person name="Salamov A."/>
            <person name="Andreopoulos B."/>
            <person name="Baker S."/>
            <person name="Barry K."/>
            <person name="Bills G."/>
            <person name="Bluhm B."/>
            <person name="Cannon C."/>
            <person name="Castanera R."/>
            <person name="Culley D."/>
            <person name="Daum C."/>
            <person name="Ezra D."/>
            <person name="Gonzalez J."/>
            <person name="Henrissat B."/>
            <person name="Kuo A."/>
            <person name="Liang C."/>
            <person name="Lipzen A."/>
            <person name="Lutzoni F."/>
            <person name="Magnuson J."/>
            <person name="Mondo S."/>
            <person name="Nolan M."/>
            <person name="Ohm R."/>
            <person name="Pangilinan J."/>
            <person name="Park H.-J."/>
            <person name="Ramirez L."/>
            <person name="Alfaro M."/>
            <person name="Sun H."/>
            <person name="Tritt A."/>
            <person name="Yoshinaga Y."/>
            <person name="Zwiers L.-H."/>
            <person name="Turgeon B."/>
            <person name="Goodwin S."/>
            <person name="Spatafora J."/>
            <person name="Crous P."/>
            <person name="Grigoriev I."/>
        </authorList>
    </citation>
    <scope>NUCLEOTIDE SEQUENCE</scope>
    <source>
        <strain evidence="9">CBS 110217</strain>
    </source>
</reference>
<dbReference type="PANTHER" id="PTHR14021:SF15">
    <property type="entry name" value="IRON-SULFUR CLUSTER CO-CHAPERONE PROTEIN HSCB"/>
    <property type="match status" value="1"/>
</dbReference>
<keyword evidence="2" id="KW-0479">Metal-binding</keyword>
<comment type="caution">
    <text evidence="9">The sequence shown here is derived from an EMBL/GenBank/DDBJ whole genome shotgun (WGS) entry which is preliminary data.</text>
</comment>
<dbReference type="GO" id="GO:0008270">
    <property type="term" value="F:zinc ion binding"/>
    <property type="evidence" value="ECO:0007669"/>
    <property type="project" value="InterPro"/>
</dbReference>
<evidence type="ECO:0000259" key="7">
    <source>
        <dbReference type="PROSITE" id="PS50076"/>
    </source>
</evidence>
<dbReference type="GO" id="GO:0001671">
    <property type="term" value="F:ATPase activator activity"/>
    <property type="evidence" value="ECO:0007669"/>
    <property type="project" value="InterPro"/>
</dbReference>
<feature type="domain" description="J" evidence="7">
    <location>
        <begin position="163"/>
        <end position="240"/>
    </location>
</feature>
<accession>A0A9P4H6R2</accession>
<dbReference type="InterPro" id="IPR002347">
    <property type="entry name" value="SDR_fam"/>
</dbReference>
<organism evidence="9 10">
    <name type="scientific">Setomelanomma holmii</name>
    <dbReference type="NCBI Taxonomy" id="210430"/>
    <lineage>
        <taxon>Eukaryota</taxon>
        <taxon>Fungi</taxon>
        <taxon>Dikarya</taxon>
        <taxon>Ascomycota</taxon>
        <taxon>Pezizomycotina</taxon>
        <taxon>Dothideomycetes</taxon>
        <taxon>Pleosporomycetidae</taxon>
        <taxon>Pleosporales</taxon>
        <taxon>Pleosporineae</taxon>
        <taxon>Phaeosphaeriaceae</taxon>
        <taxon>Setomelanomma</taxon>
    </lineage>
</organism>
<dbReference type="PROSITE" id="PS51747">
    <property type="entry name" value="CYT_DCMP_DEAMINASES_2"/>
    <property type="match status" value="1"/>
</dbReference>
<dbReference type="EMBL" id="ML978217">
    <property type="protein sequence ID" value="KAF2028130.1"/>
    <property type="molecule type" value="Genomic_DNA"/>
</dbReference>
<protein>
    <submittedName>
        <fullName evidence="9">NAD(P)-binding protein</fullName>
    </submittedName>
</protein>
<dbReference type="NCBIfam" id="TIGR00714">
    <property type="entry name" value="hscB"/>
    <property type="match status" value="1"/>
</dbReference>
<dbReference type="GO" id="GO:0044571">
    <property type="term" value="P:[2Fe-2S] cluster assembly"/>
    <property type="evidence" value="ECO:0007669"/>
    <property type="project" value="InterPro"/>
</dbReference>
<feature type="coiled-coil region" evidence="6">
    <location>
        <begin position="255"/>
        <end position="289"/>
    </location>
</feature>
<dbReference type="SMART" id="SM00271">
    <property type="entry name" value="DnaJ"/>
    <property type="match status" value="1"/>
</dbReference>
<evidence type="ECO:0000256" key="5">
    <source>
        <dbReference type="ARBA" id="ARBA00023186"/>
    </source>
</evidence>
<dbReference type="Gene3D" id="3.40.50.720">
    <property type="entry name" value="NAD(P)-binding Rossmann-like Domain"/>
    <property type="match status" value="1"/>
</dbReference>
<dbReference type="AlphaFoldDB" id="A0A9P4H6R2"/>
<sequence length="506" mass="55423">MAGILTKATPLVETTDEDWDLSFAVNAKGVFNCLKAEIEAIKGNERGNCSIVSAASVFGQFGAPGCAPYCTTKAAITSMSQVAAKENADIRINCIAPGLIDTPMLRSQNPGAVAESLQLPVMKRTAEPEEVAKVIAFLSSEEASFVTGTVWNVDGGWTQPPQTHYDFFPKALPSGPPPNAPFPIDLQALKREFLQLQARAHPDMHPQIDKKRAEATSARINEAYKTLQNPLHRAQYLLSLKGIEVAEDETAKVEDPELLMEVLEAREQIEEAEREVDLLEMKHENDQRIRDSEAVLEKVFQEEDIELAKSETIRLSIINSPRRASSSLLPSTMTTTSFQSAEAVADKDGLMHGVSAQELQILGEQCIEAKGKAYSFISPAPNTRSSTYPLSHILTGANVENASYPVGTCAERVAMGTAVHLGHRIGSFKAIGVSTDIDEFASPCGMCRQFLREFLALETPIFMFNREGKFIVRTMGELLPLSFGPDVLPPREEMRKVQDEDKAKTA</sequence>
<dbReference type="InterPro" id="IPR004640">
    <property type="entry name" value="HscB"/>
</dbReference>
<gene>
    <name evidence="9" type="ORF">EK21DRAFT_102080</name>
</gene>
<evidence type="ECO:0000259" key="8">
    <source>
        <dbReference type="PROSITE" id="PS51747"/>
    </source>
</evidence>
<dbReference type="PROSITE" id="PS50076">
    <property type="entry name" value="DNAJ_2"/>
    <property type="match status" value="1"/>
</dbReference>
<keyword evidence="3" id="KW-0862">Zinc</keyword>
<dbReference type="Gene3D" id="1.20.1280.20">
    <property type="entry name" value="HscB, C-terminal domain"/>
    <property type="match status" value="1"/>
</dbReference>
<name>A0A9P4H6R2_9PLEO</name>
<evidence type="ECO:0000313" key="10">
    <source>
        <dbReference type="Proteomes" id="UP000799777"/>
    </source>
</evidence>
<dbReference type="Gene3D" id="3.40.140.10">
    <property type="entry name" value="Cytidine Deaminase, domain 2"/>
    <property type="match status" value="1"/>
</dbReference>
<dbReference type="PROSITE" id="PS00061">
    <property type="entry name" value="ADH_SHORT"/>
    <property type="match status" value="1"/>
</dbReference>
<keyword evidence="10" id="KW-1185">Reference proteome</keyword>
<dbReference type="CDD" id="cd06257">
    <property type="entry name" value="DnaJ"/>
    <property type="match status" value="1"/>
</dbReference>
<dbReference type="InterPro" id="IPR020904">
    <property type="entry name" value="Sc_DH/Rdtase_CS"/>
</dbReference>
<dbReference type="InterPro" id="IPR016193">
    <property type="entry name" value="Cytidine_deaminase-like"/>
</dbReference>
<dbReference type="SUPFAM" id="SSF51735">
    <property type="entry name" value="NAD(P)-binding Rossmann-fold domains"/>
    <property type="match status" value="1"/>
</dbReference>
<evidence type="ECO:0000256" key="1">
    <source>
        <dbReference type="ARBA" id="ARBA00010476"/>
    </source>
</evidence>
<proteinExistence type="inferred from homology"/>
<dbReference type="CDD" id="cd01283">
    <property type="entry name" value="cytidine_deaminase"/>
    <property type="match status" value="1"/>
</dbReference>
<dbReference type="Proteomes" id="UP000799777">
    <property type="component" value="Unassembled WGS sequence"/>
</dbReference>
<evidence type="ECO:0000256" key="6">
    <source>
        <dbReference type="SAM" id="Coils"/>
    </source>
</evidence>
<dbReference type="InterPro" id="IPR002125">
    <property type="entry name" value="CMP_dCMP_dom"/>
</dbReference>
<dbReference type="InterPro" id="IPR009073">
    <property type="entry name" value="HscB_oligo_C"/>
</dbReference>
<dbReference type="InterPro" id="IPR036869">
    <property type="entry name" value="J_dom_sf"/>
</dbReference>
<dbReference type="SUPFAM" id="SSF53927">
    <property type="entry name" value="Cytidine deaminase-like"/>
    <property type="match status" value="1"/>
</dbReference>
<dbReference type="GO" id="GO:0016814">
    <property type="term" value="F:hydrolase activity, acting on carbon-nitrogen (but not peptide) bonds, in cyclic amidines"/>
    <property type="evidence" value="ECO:0007669"/>
    <property type="project" value="UniProtKB-ARBA"/>
</dbReference>
<comment type="similarity">
    <text evidence="1">Belongs to the HscB family.</text>
</comment>
<dbReference type="NCBIfam" id="NF004064">
    <property type="entry name" value="PRK05578.1"/>
    <property type="match status" value="1"/>
</dbReference>
<dbReference type="GO" id="GO:0005739">
    <property type="term" value="C:mitochondrion"/>
    <property type="evidence" value="ECO:0007669"/>
    <property type="project" value="TreeGrafter"/>
</dbReference>
<keyword evidence="5" id="KW-0143">Chaperone</keyword>
<dbReference type="GO" id="GO:0006139">
    <property type="term" value="P:nucleobase-containing compound metabolic process"/>
    <property type="evidence" value="ECO:0007669"/>
    <property type="project" value="UniProtKB-ARBA"/>
</dbReference>
<dbReference type="PROSITE" id="PS00903">
    <property type="entry name" value="CYT_DCMP_DEAMINASES_1"/>
    <property type="match status" value="1"/>
</dbReference>
<dbReference type="InterPro" id="IPR001623">
    <property type="entry name" value="DnaJ_domain"/>
</dbReference>
<keyword evidence="4" id="KW-0521">NADP</keyword>
<evidence type="ECO:0000256" key="4">
    <source>
        <dbReference type="ARBA" id="ARBA00022857"/>
    </source>
</evidence>
<dbReference type="InterPro" id="IPR016192">
    <property type="entry name" value="APOBEC/CMP_deaminase_Zn-bd"/>
</dbReference>
<dbReference type="InterPro" id="IPR036386">
    <property type="entry name" value="HscB_C_sf"/>
</dbReference>
<dbReference type="InterPro" id="IPR036291">
    <property type="entry name" value="NAD(P)-bd_dom_sf"/>
</dbReference>
<dbReference type="SUPFAM" id="SSF47144">
    <property type="entry name" value="HSC20 (HSCB), C-terminal oligomerisation domain"/>
    <property type="match status" value="1"/>
</dbReference>
<dbReference type="PRINTS" id="PR00081">
    <property type="entry name" value="GDHRDH"/>
</dbReference>
<dbReference type="Pfam" id="PF13561">
    <property type="entry name" value="adh_short_C2"/>
    <property type="match status" value="1"/>
</dbReference>
<evidence type="ECO:0000256" key="3">
    <source>
        <dbReference type="ARBA" id="ARBA00022833"/>
    </source>
</evidence>